<reference evidence="1 2" key="1">
    <citation type="submission" date="2020-02" db="EMBL/GenBank/DDBJ databases">
        <title>Bacillus aquiflavi sp. nov., isolated from yellow water of strong flavor Chinese baijiu in Yibin region of China.</title>
        <authorList>
            <person name="Xie J."/>
        </authorList>
    </citation>
    <scope>NUCLEOTIDE SEQUENCE [LARGE SCALE GENOMIC DNA]</scope>
    <source>
        <strain evidence="1 2">SA4</strain>
    </source>
</reference>
<accession>A0A6M0Q9X7</accession>
<evidence type="ECO:0000313" key="2">
    <source>
        <dbReference type="Proteomes" id="UP000481043"/>
    </source>
</evidence>
<evidence type="ECO:0000313" key="1">
    <source>
        <dbReference type="EMBL" id="NEY73103.1"/>
    </source>
</evidence>
<comment type="caution">
    <text evidence="1">The sequence shown here is derived from an EMBL/GenBank/DDBJ whole genome shotgun (WGS) entry which is preliminary data.</text>
</comment>
<proteinExistence type="predicted"/>
<keyword evidence="2" id="KW-1185">Reference proteome</keyword>
<name>A0A6M0Q9X7_9BACI</name>
<dbReference type="RefSeq" id="WP_163180564.1">
    <property type="nucleotide sequence ID" value="NZ_JAAIWM010000005.1"/>
</dbReference>
<gene>
    <name evidence="1" type="ORF">G4D63_15305</name>
</gene>
<sequence length="59" mass="6765">MSRSRISKITYSQDLPVESAVWVQKLITKLLINELDIDCSVKAKLLHSADQRFRYKGGN</sequence>
<dbReference type="Proteomes" id="UP000481043">
    <property type="component" value="Unassembled WGS sequence"/>
</dbReference>
<protein>
    <submittedName>
        <fullName evidence="1">Uncharacterized protein</fullName>
    </submittedName>
</protein>
<dbReference type="EMBL" id="JAAIWM010000005">
    <property type="protein sequence ID" value="NEY73103.1"/>
    <property type="molecule type" value="Genomic_DNA"/>
</dbReference>
<dbReference type="AlphaFoldDB" id="A0A6M0Q9X7"/>
<organism evidence="1 2">
    <name type="scientific">Bacillus mesophilus</name>
    <dbReference type="NCBI Taxonomy" id="1808955"/>
    <lineage>
        <taxon>Bacteria</taxon>
        <taxon>Bacillati</taxon>
        <taxon>Bacillota</taxon>
        <taxon>Bacilli</taxon>
        <taxon>Bacillales</taxon>
        <taxon>Bacillaceae</taxon>
        <taxon>Bacillus</taxon>
    </lineage>
</organism>